<proteinExistence type="predicted"/>
<keyword evidence="3" id="KW-1185">Reference proteome</keyword>
<reference evidence="3" key="1">
    <citation type="journal article" date="2019" name="Int. J. Syst. Evol. Microbiol.">
        <title>The Global Catalogue of Microorganisms (GCM) 10K type strain sequencing project: providing services to taxonomists for standard genome sequencing and annotation.</title>
        <authorList>
            <consortium name="The Broad Institute Genomics Platform"/>
            <consortium name="The Broad Institute Genome Sequencing Center for Infectious Disease"/>
            <person name="Wu L."/>
            <person name="Ma J."/>
        </authorList>
    </citation>
    <scope>NUCLEOTIDE SEQUENCE [LARGE SCALE GENOMIC DNA]</scope>
    <source>
        <strain evidence="3">KCTC 12907</strain>
    </source>
</reference>
<organism evidence="2 3">
    <name type="scientific">Cohnella cellulosilytica</name>
    <dbReference type="NCBI Taxonomy" id="986710"/>
    <lineage>
        <taxon>Bacteria</taxon>
        <taxon>Bacillati</taxon>
        <taxon>Bacillota</taxon>
        <taxon>Bacilli</taxon>
        <taxon>Bacillales</taxon>
        <taxon>Paenibacillaceae</taxon>
        <taxon>Cohnella</taxon>
    </lineage>
</organism>
<evidence type="ECO:0008006" key="4">
    <source>
        <dbReference type="Google" id="ProtNLM"/>
    </source>
</evidence>
<dbReference type="Proteomes" id="UP001596378">
    <property type="component" value="Unassembled WGS sequence"/>
</dbReference>
<dbReference type="PROSITE" id="PS51257">
    <property type="entry name" value="PROKAR_LIPOPROTEIN"/>
    <property type="match status" value="1"/>
</dbReference>
<dbReference type="RefSeq" id="WP_378107372.1">
    <property type="nucleotide sequence ID" value="NZ_JBHSUP010000026.1"/>
</dbReference>
<gene>
    <name evidence="2" type="ORF">ACFQMJ_21700</name>
</gene>
<protein>
    <recommendedName>
        <fullName evidence="4">Phage holin family protein</fullName>
    </recommendedName>
</protein>
<name>A0ABW2FD93_9BACL</name>
<evidence type="ECO:0000313" key="3">
    <source>
        <dbReference type="Proteomes" id="UP001596378"/>
    </source>
</evidence>
<feature type="transmembrane region" description="Helical" evidence="1">
    <location>
        <begin position="63"/>
        <end position="88"/>
    </location>
</feature>
<accession>A0ABW2FD93</accession>
<dbReference type="EMBL" id="JBHTAI010000014">
    <property type="protein sequence ID" value="MFC7151161.1"/>
    <property type="molecule type" value="Genomic_DNA"/>
</dbReference>
<evidence type="ECO:0000256" key="1">
    <source>
        <dbReference type="SAM" id="Phobius"/>
    </source>
</evidence>
<feature type="transmembrane region" description="Helical" evidence="1">
    <location>
        <begin position="35"/>
        <end position="56"/>
    </location>
</feature>
<sequence>MEEAKKHKALIVILAVIACIRPIMSITGLSEQIGQPVASLSATAVITLVWIAAAVFARVRQPVVVLMFTGIAYGLLAIVLSAILSPILSGHLQGPLLNPLAIISTLVTNAIWGIVSGLLALVAMRLSRS</sequence>
<keyword evidence="1" id="KW-0472">Membrane</keyword>
<comment type="caution">
    <text evidence="2">The sequence shown here is derived from an EMBL/GenBank/DDBJ whole genome shotgun (WGS) entry which is preliminary data.</text>
</comment>
<keyword evidence="1" id="KW-1133">Transmembrane helix</keyword>
<feature type="transmembrane region" description="Helical" evidence="1">
    <location>
        <begin position="100"/>
        <end position="123"/>
    </location>
</feature>
<keyword evidence="1" id="KW-0812">Transmembrane</keyword>
<evidence type="ECO:0000313" key="2">
    <source>
        <dbReference type="EMBL" id="MFC7151161.1"/>
    </source>
</evidence>